<proteinExistence type="predicted"/>
<feature type="transmembrane region" description="Helical" evidence="1">
    <location>
        <begin position="323"/>
        <end position="343"/>
    </location>
</feature>
<comment type="caution">
    <text evidence="2">The sequence shown here is derived from an EMBL/GenBank/DDBJ whole genome shotgun (WGS) entry which is preliminary data.</text>
</comment>
<sequence length="373" mass="41290">MAQKLPGSCFVPFLARVLPRNKAIKTDKTNVKQVLGLKRSFHSESLDSQPTSLVRHHASKEAALAGRPSSRRKRLERWPSAFPQDLDLPASTAVTHIPISKTAIGKYEDKDEVVDLDILSNLIKTEDIDPLETTTGDLEDVVVIRVKDGELEDVDVIGVKDLSESNFKAKIKALNHDAVQWLKQSKTSEEGCKMAKKAYPTVCRLMANHPAFDINEVAFLLNPRFGQAYSDLDLNTYLTSTLLLVCGIEAKGGPGIYTFSWAKVPKNYSGKLVHPRKRLDEHWPGAASTGINRYIGYAKETWPVATWKTAVILVFPLDCPQGILSAIETLVISIFALACILIFKLNFLVLQKLFTGPISHHRQLSSTSSIDSA</sequence>
<evidence type="ECO:0000313" key="3">
    <source>
        <dbReference type="Proteomes" id="UP000812966"/>
    </source>
</evidence>
<keyword evidence="1" id="KW-1133">Transmembrane helix</keyword>
<dbReference type="Proteomes" id="UP000812966">
    <property type="component" value="Unassembled WGS sequence"/>
</dbReference>
<evidence type="ECO:0000256" key="1">
    <source>
        <dbReference type="SAM" id="Phobius"/>
    </source>
</evidence>
<dbReference type="AlphaFoldDB" id="A0A8K0JMT4"/>
<organism evidence="2 3">
    <name type="scientific">Filobasidium floriforme</name>
    <dbReference type="NCBI Taxonomy" id="5210"/>
    <lineage>
        <taxon>Eukaryota</taxon>
        <taxon>Fungi</taxon>
        <taxon>Dikarya</taxon>
        <taxon>Basidiomycota</taxon>
        <taxon>Agaricomycotina</taxon>
        <taxon>Tremellomycetes</taxon>
        <taxon>Filobasidiales</taxon>
        <taxon>Filobasidiaceae</taxon>
        <taxon>Filobasidium</taxon>
    </lineage>
</organism>
<keyword evidence="1" id="KW-0812">Transmembrane</keyword>
<protein>
    <submittedName>
        <fullName evidence="2">Uncharacterized protein</fullName>
    </submittedName>
</protein>
<dbReference type="EMBL" id="JABELV010000038">
    <property type="protein sequence ID" value="KAG7562163.1"/>
    <property type="molecule type" value="Genomic_DNA"/>
</dbReference>
<evidence type="ECO:0000313" key="2">
    <source>
        <dbReference type="EMBL" id="KAG7562163.1"/>
    </source>
</evidence>
<keyword evidence="1" id="KW-0472">Membrane</keyword>
<name>A0A8K0JMT4_9TREE</name>
<keyword evidence="3" id="KW-1185">Reference proteome</keyword>
<reference evidence="2" key="1">
    <citation type="submission" date="2020-04" db="EMBL/GenBank/DDBJ databases">
        <title>Analysis of mating type loci in Filobasidium floriforme.</title>
        <authorList>
            <person name="Nowrousian M."/>
        </authorList>
    </citation>
    <scope>NUCLEOTIDE SEQUENCE</scope>
    <source>
        <strain evidence="2">CBS 6242</strain>
    </source>
</reference>
<accession>A0A8K0JMT4</accession>
<gene>
    <name evidence="2" type="ORF">FFLO_02445</name>
</gene>